<dbReference type="Proteomes" id="UP000242715">
    <property type="component" value="Unassembled WGS sequence"/>
</dbReference>
<evidence type="ECO:0008006" key="4">
    <source>
        <dbReference type="Google" id="ProtNLM"/>
    </source>
</evidence>
<sequence>MSGPQPSDASLSETTTPNNSNHIETTIDQPKFYSAFAMTNVKTIIPITLDNDSSLYHSWSALFQVQARVHNVLDHIIYPTNANAQQTAAQRKTNNPDIWNRLDAVVLQWMYAAVTQDILSSILVIDDTAEKCWK</sequence>
<accession>A0A2Z6MFM1</accession>
<proteinExistence type="predicted"/>
<name>A0A2Z6MFM1_TRISU</name>
<feature type="region of interest" description="Disordered" evidence="1">
    <location>
        <begin position="1"/>
        <end position="24"/>
    </location>
</feature>
<gene>
    <name evidence="2" type="ORF">TSUD_367750</name>
</gene>
<dbReference type="AlphaFoldDB" id="A0A2Z6MFM1"/>
<keyword evidence="3" id="KW-1185">Reference proteome</keyword>
<dbReference type="OrthoDB" id="1427748at2759"/>
<evidence type="ECO:0000313" key="3">
    <source>
        <dbReference type="Proteomes" id="UP000242715"/>
    </source>
</evidence>
<evidence type="ECO:0000256" key="1">
    <source>
        <dbReference type="SAM" id="MobiDB-lite"/>
    </source>
</evidence>
<dbReference type="EMBL" id="DF973164">
    <property type="protein sequence ID" value="GAU16828.1"/>
    <property type="molecule type" value="Genomic_DNA"/>
</dbReference>
<dbReference type="PANTHER" id="PTHR47481">
    <property type="match status" value="1"/>
</dbReference>
<evidence type="ECO:0000313" key="2">
    <source>
        <dbReference type="EMBL" id="GAU16828.1"/>
    </source>
</evidence>
<dbReference type="PANTHER" id="PTHR47481:SF42">
    <property type="entry name" value="RHO GTPASE-ACTIVATING PROTEIN GACK-LIKE"/>
    <property type="match status" value="1"/>
</dbReference>
<organism evidence="2 3">
    <name type="scientific">Trifolium subterraneum</name>
    <name type="common">Subterranean clover</name>
    <dbReference type="NCBI Taxonomy" id="3900"/>
    <lineage>
        <taxon>Eukaryota</taxon>
        <taxon>Viridiplantae</taxon>
        <taxon>Streptophyta</taxon>
        <taxon>Embryophyta</taxon>
        <taxon>Tracheophyta</taxon>
        <taxon>Spermatophyta</taxon>
        <taxon>Magnoliopsida</taxon>
        <taxon>eudicotyledons</taxon>
        <taxon>Gunneridae</taxon>
        <taxon>Pentapetalae</taxon>
        <taxon>rosids</taxon>
        <taxon>fabids</taxon>
        <taxon>Fabales</taxon>
        <taxon>Fabaceae</taxon>
        <taxon>Papilionoideae</taxon>
        <taxon>50 kb inversion clade</taxon>
        <taxon>NPAAA clade</taxon>
        <taxon>Hologalegina</taxon>
        <taxon>IRL clade</taxon>
        <taxon>Trifolieae</taxon>
        <taxon>Trifolium</taxon>
    </lineage>
</organism>
<reference evidence="3" key="1">
    <citation type="journal article" date="2017" name="Front. Plant Sci.">
        <title>Climate Clever Clovers: New Paradigm to Reduce the Environmental Footprint of Ruminants by Breeding Low Methanogenic Forages Utilizing Haplotype Variation.</title>
        <authorList>
            <person name="Kaur P."/>
            <person name="Appels R."/>
            <person name="Bayer P.E."/>
            <person name="Keeble-Gagnere G."/>
            <person name="Wang J."/>
            <person name="Hirakawa H."/>
            <person name="Shirasawa K."/>
            <person name="Vercoe P."/>
            <person name="Stefanova K."/>
            <person name="Durmic Z."/>
            <person name="Nichols P."/>
            <person name="Revell C."/>
            <person name="Isobe S.N."/>
            <person name="Edwards D."/>
            <person name="Erskine W."/>
        </authorList>
    </citation>
    <scope>NUCLEOTIDE SEQUENCE [LARGE SCALE GENOMIC DNA]</scope>
    <source>
        <strain evidence="3">cv. Daliak</strain>
    </source>
</reference>
<protein>
    <recommendedName>
        <fullName evidence="4">Retrotransposon Copia-like N-terminal domain-containing protein</fullName>
    </recommendedName>
</protein>